<dbReference type="EMBL" id="GL883090">
    <property type="protein sequence ID" value="EGG12669.1"/>
    <property type="molecule type" value="Genomic_DNA"/>
</dbReference>
<dbReference type="OrthoDB" id="77201at2759"/>
<dbReference type="EC" id="3.2.1.39" evidence="4"/>
<dbReference type="Proteomes" id="UP000001072">
    <property type="component" value="Unassembled WGS sequence"/>
</dbReference>
<reference evidence="17" key="1">
    <citation type="journal article" date="2011" name="Proc. Natl. Acad. Sci. U.S.A.">
        <title>Obligate biotrophy features unraveled by the genomic analysis of rust fungi.</title>
        <authorList>
            <person name="Duplessis S."/>
            <person name="Cuomo C.A."/>
            <person name="Lin Y.-C."/>
            <person name="Aerts A."/>
            <person name="Tisserant E."/>
            <person name="Veneault-Fourrey C."/>
            <person name="Joly D.L."/>
            <person name="Hacquard S."/>
            <person name="Amselem J."/>
            <person name="Cantarel B.L."/>
            <person name="Chiu R."/>
            <person name="Coutinho P.M."/>
            <person name="Feau N."/>
            <person name="Field M."/>
            <person name="Frey P."/>
            <person name="Gelhaye E."/>
            <person name="Goldberg J."/>
            <person name="Grabherr M.G."/>
            <person name="Kodira C.D."/>
            <person name="Kohler A."/>
            <person name="Kuees U."/>
            <person name="Lindquist E.A."/>
            <person name="Lucas S.M."/>
            <person name="Mago R."/>
            <person name="Mauceli E."/>
            <person name="Morin E."/>
            <person name="Murat C."/>
            <person name="Pangilinan J.L."/>
            <person name="Park R."/>
            <person name="Pearson M."/>
            <person name="Quesneville H."/>
            <person name="Rouhier N."/>
            <person name="Sakthikumar S."/>
            <person name="Salamov A.A."/>
            <person name="Schmutz J."/>
            <person name="Selles B."/>
            <person name="Shapiro H."/>
            <person name="Tanguay P."/>
            <person name="Tuskan G.A."/>
            <person name="Henrissat B."/>
            <person name="Van de Peer Y."/>
            <person name="Rouze P."/>
            <person name="Ellis J.G."/>
            <person name="Dodds P.N."/>
            <person name="Schein J.E."/>
            <person name="Zhong S."/>
            <person name="Hamelin R.C."/>
            <person name="Grigoriev I.V."/>
            <person name="Szabo L.J."/>
            <person name="Martin F."/>
        </authorList>
    </citation>
    <scope>NUCLEOTIDE SEQUENCE [LARGE SCALE GENOMIC DNA]</scope>
    <source>
        <strain evidence="17">98AG31 / pathotype 3-4-7</strain>
    </source>
</reference>
<keyword evidence="11" id="KW-0624">Polysaccharide degradation</keyword>
<evidence type="ECO:0000256" key="2">
    <source>
        <dbReference type="ARBA" id="ARBA00004401"/>
    </source>
</evidence>
<keyword evidence="17" id="KW-1185">Reference proteome</keyword>
<evidence type="ECO:0000256" key="10">
    <source>
        <dbReference type="ARBA" id="ARBA00023316"/>
    </source>
</evidence>
<dbReference type="InterPro" id="IPR050732">
    <property type="entry name" value="Beta-glucan_modifiers"/>
</dbReference>
<dbReference type="GO" id="GO:0009986">
    <property type="term" value="C:cell surface"/>
    <property type="evidence" value="ECO:0007669"/>
    <property type="project" value="TreeGrafter"/>
</dbReference>
<evidence type="ECO:0000256" key="3">
    <source>
        <dbReference type="ARBA" id="ARBA00008773"/>
    </source>
</evidence>
<comment type="catalytic activity">
    <reaction evidence="1">
        <text>Hydrolysis of (1-&gt;3)-beta-D-glucosidic linkages in (1-&gt;3)-beta-D-glucans.</text>
        <dbReference type="EC" id="3.2.1.39"/>
    </reaction>
</comment>
<dbReference type="KEGG" id="mlr:MELLADRAFT_32383"/>
<evidence type="ECO:0000256" key="6">
    <source>
        <dbReference type="ARBA" id="ARBA00022801"/>
    </source>
</evidence>
<dbReference type="GO" id="GO:0000272">
    <property type="term" value="P:polysaccharide catabolic process"/>
    <property type="evidence" value="ECO:0007669"/>
    <property type="project" value="UniProtKB-KW"/>
</dbReference>
<dbReference type="InParanoid" id="F4R3Q2"/>
<keyword evidence="8" id="KW-0325">Glycoprotein</keyword>
<evidence type="ECO:0000256" key="5">
    <source>
        <dbReference type="ARBA" id="ARBA00022475"/>
    </source>
</evidence>
<evidence type="ECO:0000256" key="1">
    <source>
        <dbReference type="ARBA" id="ARBA00000382"/>
    </source>
</evidence>
<dbReference type="InterPro" id="IPR017853">
    <property type="entry name" value="GH"/>
</dbReference>
<evidence type="ECO:0000256" key="13">
    <source>
        <dbReference type="ARBA" id="ARBA00042373"/>
    </source>
</evidence>
<evidence type="ECO:0000256" key="14">
    <source>
        <dbReference type="ARBA" id="ARBA00043078"/>
    </source>
</evidence>
<protein>
    <recommendedName>
        <fullName evidence="4">glucan endo-1,3-beta-D-glucosidase</fullName>
        <ecNumber evidence="4">3.2.1.39</ecNumber>
    </recommendedName>
    <alternativeName>
        <fullName evidence="14">Endo-1,3-beta-glucanase btgC</fullName>
    </alternativeName>
    <alternativeName>
        <fullName evidence="13">Laminarinase btgC</fullName>
    </alternativeName>
</protein>
<dbReference type="GO" id="GO:0071555">
    <property type="term" value="P:cell wall organization"/>
    <property type="evidence" value="ECO:0007669"/>
    <property type="project" value="UniProtKB-KW"/>
</dbReference>
<dbReference type="GeneID" id="18927203"/>
<keyword evidence="15" id="KW-0732">Signal</keyword>
<evidence type="ECO:0000256" key="9">
    <source>
        <dbReference type="ARBA" id="ARBA00023277"/>
    </source>
</evidence>
<organism evidence="17">
    <name type="scientific">Melampsora larici-populina (strain 98AG31 / pathotype 3-4-7)</name>
    <name type="common">Poplar leaf rust fungus</name>
    <dbReference type="NCBI Taxonomy" id="747676"/>
    <lineage>
        <taxon>Eukaryota</taxon>
        <taxon>Fungi</taxon>
        <taxon>Dikarya</taxon>
        <taxon>Basidiomycota</taxon>
        <taxon>Pucciniomycotina</taxon>
        <taxon>Pucciniomycetes</taxon>
        <taxon>Pucciniales</taxon>
        <taxon>Melampsoraceae</taxon>
        <taxon>Melampsora</taxon>
    </lineage>
</organism>
<keyword evidence="6" id="KW-0378">Hydrolase</keyword>
<dbReference type="AlphaFoldDB" id="F4R3Q2"/>
<sequence length="352" mass="39525">MPLTSCFALLIGIFLFASKIALCDDKVSIPAQSTCKATPPAITSSCYPSLVSDIEFPNTTITGSERPGWWCQARDEYGWLGFSYDVGHCPSEMEMSLTFNWMKRKKNARYVRIYSNCDQDSFNKHLINAAATAQIGVYALIWFGFQGDSVWRTRKENLLKAIRENILAPYTIRAVTLGSEPLYDGVLDVKELSDELKKLASELEPYWIPVTISEMTYGFQINDNAPSIFEAMDLVSLNVLPVFDSHATTSNLAWNSVEFCINYGKLHGKGKPVVITQTGWPSNKDQAGNSKATTDIRQEKNYFDLLSDHCEYFKEQGVGWFAHIFAENSLSGWGVVLENSSEKFPFNPLTNC</sequence>
<dbReference type="eggNOG" id="ENOG502RF47">
    <property type="taxonomic scope" value="Eukaryota"/>
</dbReference>
<keyword evidence="9" id="KW-0119">Carbohydrate metabolism</keyword>
<comment type="similarity">
    <text evidence="3">Belongs to the glycosyl hydrolase 17 family.</text>
</comment>
<dbReference type="GO" id="GO:0005576">
    <property type="term" value="C:extracellular region"/>
    <property type="evidence" value="ECO:0007669"/>
    <property type="project" value="TreeGrafter"/>
</dbReference>
<comment type="subcellular location">
    <subcellularLocation>
        <location evidence="2">Cell membrane</location>
        <topology evidence="2">Single-pass type II membrane protein</topology>
    </subcellularLocation>
</comment>
<evidence type="ECO:0000256" key="11">
    <source>
        <dbReference type="ARBA" id="ARBA00023326"/>
    </source>
</evidence>
<dbReference type="GO" id="GO:0009277">
    <property type="term" value="C:fungal-type cell wall"/>
    <property type="evidence" value="ECO:0007669"/>
    <property type="project" value="TreeGrafter"/>
</dbReference>
<keyword evidence="10" id="KW-0961">Cell wall biogenesis/degradation</keyword>
<evidence type="ECO:0000256" key="4">
    <source>
        <dbReference type="ARBA" id="ARBA00012780"/>
    </source>
</evidence>
<evidence type="ECO:0000313" key="17">
    <source>
        <dbReference type="Proteomes" id="UP000001072"/>
    </source>
</evidence>
<feature type="signal peptide" evidence="15">
    <location>
        <begin position="1"/>
        <end position="23"/>
    </location>
</feature>
<proteinExistence type="inferred from homology"/>
<evidence type="ECO:0000313" key="16">
    <source>
        <dbReference type="EMBL" id="EGG12669.1"/>
    </source>
</evidence>
<name>F4R3Q2_MELLP</name>
<dbReference type="PANTHER" id="PTHR16631">
    <property type="entry name" value="GLUCAN 1,3-BETA-GLUCOSIDASE"/>
    <property type="match status" value="1"/>
</dbReference>
<evidence type="ECO:0000256" key="15">
    <source>
        <dbReference type="SAM" id="SignalP"/>
    </source>
</evidence>
<gene>
    <name evidence="16" type="ORF">MELLADRAFT_32383</name>
</gene>
<dbReference type="PANTHER" id="PTHR16631:SF17">
    <property type="entry name" value="GLUCAN ENDO-1,3-BETA-GLUCOSIDASE BTGC"/>
    <property type="match status" value="1"/>
</dbReference>
<keyword evidence="5" id="KW-1003">Cell membrane</keyword>
<dbReference type="GO" id="GO:0005886">
    <property type="term" value="C:plasma membrane"/>
    <property type="evidence" value="ECO:0007669"/>
    <property type="project" value="UniProtKB-SubCell"/>
</dbReference>
<evidence type="ECO:0000256" key="12">
    <source>
        <dbReference type="ARBA" id="ARBA00037649"/>
    </source>
</evidence>
<dbReference type="GO" id="GO:0042973">
    <property type="term" value="F:glucan endo-1,3-beta-D-glucosidase activity"/>
    <property type="evidence" value="ECO:0007669"/>
    <property type="project" value="UniProtKB-EC"/>
</dbReference>
<comment type="function">
    <text evidence="12">Glucanases play a role in cell expansion during growth, in cell-cell fusion during mating, and in spore release during sporulation. This enzyme may be involved in beta-glucan degradation. Active on laminarin and lichenan.</text>
</comment>
<dbReference type="SUPFAM" id="SSF51445">
    <property type="entry name" value="(Trans)glycosidases"/>
    <property type="match status" value="1"/>
</dbReference>
<evidence type="ECO:0000256" key="8">
    <source>
        <dbReference type="ARBA" id="ARBA00023180"/>
    </source>
</evidence>
<keyword evidence="7" id="KW-0472">Membrane</keyword>
<evidence type="ECO:0000256" key="7">
    <source>
        <dbReference type="ARBA" id="ARBA00023136"/>
    </source>
</evidence>
<dbReference type="HOGENOM" id="CLU_052206_0_0_1"/>
<dbReference type="RefSeq" id="XP_007403607.1">
    <property type="nucleotide sequence ID" value="XM_007403545.1"/>
</dbReference>
<accession>F4R3Q2</accession>
<feature type="chain" id="PRO_5003321314" description="glucan endo-1,3-beta-D-glucosidase" evidence="15">
    <location>
        <begin position="24"/>
        <end position="352"/>
    </location>
</feature>
<dbReference type="VEuPathDB" id="FungiDB:MELLADRAFT_32383"/>